<dbReference type="RefSeq" id="WP_107271457.1">
    <property type="nucleotide sequence ID" value="NZ_PYMA01000001.1"/>
</dbReference>
<comment type="caution">
    <text evidence="6">The sequence shown here is derived from an EMBL/GenBank/DDBJ whole genome shotgun (WGS) entry which is preliminary data.</text>
</comment>
<dbReference type="Gene3D" id="1.10.10.10">
    <property type="entry name" value="Winged helix-like DNA-binding domain superfamily/Winged helix DNA-binding domain"/>
    <property type="match status" value="1"/>
</dbReference>
<proteinExistence type="inferred from homology"/>
<dbReference type="InterPro" id="IPR036388">
    <property type="entry name" value="WH-like_DNA-bd_sf"/>
</dbReference>
<comment type="similarity">
    <text evidence="1">Belongs to the LysR transcriptional regulatory family.</text>
</comment>
<dbReference type="Pfam" id="PF00126">
    <property type="entry name" value="HTH_1"/>
    <property type="match status" value="1"/>
</dbReference>
<dbReference type="SUPFAM" id="SSF46785">
    <property type="entry name" value="Winged helix' DNA-binding domain"/>
    <property type="match status" value="1"/>
</dbReference>
<keyword evidence="2" id="KW-0805">Transcription regulation</keyword>
<evidence type="ECO:0000256" key="1">
    <source>
        <dbReference type="ARBA" id="ARBA00009437"/>
    </source>
</evidence>
<evidence type="ECO:0000256" key="2">
    <source>
        <dbReference type="ARBA" id="ARBA00023015"/>
    </source>
</evidence>
<dbReference type="GO" id="GO:0043565">
    <property type="term" value="F:sequence-specific DNA binding"/>
    <property type="evidence" value="ECO:0007669"/>
    <property type="project" value="TreeGrafter"/>
</dbReference>
<dbReference type="Proteomes" id="UP000241771">
    <property type="component" value="Unassembled WGS sequence"/>
</dbReference>
<dbReference type="PROSITE" id="PS50931">
    <property type="entry name" value="HTH_LYSR"/>
    <property type="match status" value="1"/>
</dbReference>
<dbReference type="GO" id="GO:0010628">
    <property type="term" value="P:positive regulation of gene expression"/>
    <property type="evidence" value="ECO:0007669"/>
    <property type="project" value="TreeGrafter"/>
</dbReference>
<dbReference type="InterPro" id="IPR036390">
    <property type="entry name" value="WH_DNA-bd_sf"/>
</dbReference>
<dbReference type="InterPro" id="IPR000847">
    <property type="entry name" value="LysR_HTH_N"/>
</dbReference>
<keyword evidence="7" id="KW-1185">Reference proteome</keyword>
<dbReference type="FunFam" id="1.10.10.10:FF:000001">
    <property type="entry name" value="LysR family transcriptional regulator"/>
    <property type="match status" value="1"/>
</dbReference>
<dbReference type="Gene3D" id="3.40.190.290">
    <property type="match status" value="1"/>
</dbReference>
<dbReference type="PANTHER" id="PTHR30427">
    <property type="entry name" value="TRANSCRIPTIONAL ACTIVATOR PROTEIN LYSR"/>
    <property type="match status" value="1"/>
</dbReference>
<evidence type="ECO:0000259" key="5">
    <source>
        <dbReference type="PROSITE" id="PS50931"/>
    </source>
</evidence>
<gene>
    <name evidence="6" type="ORF">C9I98_01030</name>
</gene>
<dbReference type="InterPro" id="IPR005119">
    <property type="entry name" value="LysR_subst-bd"/>
</dbReference>
<accession>A0A2T3P036</accession>
<dbReference type="AlphaFoldDB" id="A0A2T3P036"/>
<dbReference type="EMBL" id="PYMA01000001">
    <property type="protein sequence ID" value="PSW21881.1"/>
    <property type="molecule type" value="Genomic_DNA"/>
</dbReference>
<dbReference type="GO" id="GO:0003700">
    <property type="term" value="F:DNA-binding transcription factor activity"/>
    <property type="evidence" value="ECO:0007669"/>
    <property type="project" value="InterPro"/>
</dbReference>
<dbReference type="Pfam" id="PF03466">
    <property type="entry name" value="LysR_substrate"/>
    <property type="match status" value="1"/>
</dbReference>
<evidence type="ECO:0000256" key="3">
    <source>
        <dbReference type="ARBA" id="ARBA00023125"/>
    </source>
</evidence>
<reference evidence="6 7" key="1">
    <citation type="submission" date="2018-01" db="EMBL/GenBank/DDBJ databases">
        <title>Whole genome sequencing of Histamine producing bacteria.</title>
        <authorList>
            <person name="Butler K."/>
        </authorList>
    </citation>
    <scope>NUCLEOTIDE SEQUENCE [LARGE SCALE GENOMIC DNA]</scope>
    <source>
        <strain evidence="6 7">DSM 100436</strain>
    </source>
</reference>
<dbReference type="PANTHER" id="PTHR30427:SF1">
    <property type="entry name" value="TRANSCRIPTIONAL ACTIVATOR PROTEIN LYSR"/>
    <property type="match status" value="1"/>
</dbReference>
<dbReference type="SUPFAM" id="SSF53850">
    <property type="entry name" value="Periplasmic binding protein-like II"/>
    <property type="match status" value="1"/>
</dbReference>
<keyword evidence="3" id="KW-0238">DNA-binding</keyword>
<evidence type="ECO:0000313" key="6">
    <source>
        <dbReference type="EMBL" id="PSW21881.1"/>
    </source>
</evidence>
<sequence>MNLKSLQIFATIMEQGSLAKAADKHCLSESAASRQLSQLEAEVGFALFSREKRSLKPTVKGEVFYKEVRRILYGFDEIPDIIEDIKRTENAKLRVVGIPRLVRHILSPAIARTCQQDKDLRVHVDIQAMRTLEKWVAGFQFNIGLGRVPAEHPAIVTETFCSLPTVVVLPYNHPLSKRSELTLSDLDSMPMVSMIKDTLLAKDIEGLYHAEGRESDPVIEVATSYNACSIVASGYGYTIGDPLAAHSLGEKSVSIVPLKTDFMFDFAFFEPNNFELSKAAQLFKQNIKTVAAEYKLSHGF</sequence>
<feature type="domain" description="HTH lysR-type" evidence="5">
    <location>
        <begin position="1"/>
        <end position="58"/>
    </location>
</feature>
<organism evidence="6 7">
    <name type="scientific">Photobacterium sanctipauli</name>
    <dbReference type="NCBI Taxonomy" id="1342794"/>
    <lineage>
        <taxon>Bacteria</taxon>
        <taxon>Pseudomonadati</taxon>
        <taxon>Pseudomonadota</taxon>
        <taxon>Gammaproteobacteria</taxon>
        <taxon>Vibrionales</taxon>
        <taxon>Vibrionaceae</taxon>
        <taxon>Photobacterium</taxon>
    </lineage>
</organism>
<evidence type="ECO:0000313" key="7">
    <source>
        <dbReference type="Proteomes" id="UP000241771"/>
    </source>
</evidence>
<protein>
    <recommendedName>
        <fullName evidence="5">HTH lysR-type domain-containing protein</fullName>
    </recommendedName>
</protein>
<name>A0A2T3P036_9GAMM</name>
<evidence type="ECO:0000256" key="4">
    <source>
        <dbReference type="ARBA" id="ARBA00023163"/>
    </source>
</evidence>
<keyword evidence="4" id="KW-0804">Transcription</keyword>